<keyword evidence="5" id="KW-1185">Reference proteome</keyword>
<dbReference type="SUPFAM" id="SSF56047">
    <property type="entry name" value="Ribosomal protein S8"/>
    <property type="match status" value="1"/>
</dbReference>
<dbReference type="GO" id="GO:0003735">
    <property type="term" value="F:structural constituent of ribosome"/>
    <property type="evidence" value="ECO:0007669"/>
    <property type="project" value="InterPro"/>
</dbReference>
<dbReference type="GO" id="GO:0005840">
    <property type="term" value="C:ribosome"/>
    <property type="evidence" value="ECO:0007669"/>
    <property type="project" value="UniProtKB-KW"/>
</dbReference>
<name>A0A1E5RPN1_9ASCO</name>
<dbReference type="InterPro" id="IPR000630">
    <property type="entry name" value="Ribosomal_uS8"/>
</dbReference>
<gene>
    <name evidence="4" type="ORF">AWRI3579_g938</name>
</gene>
<dbReference type="FunCoup" id="A0A1E5RPN1">
    <property type="interactions" value="107"/>
</dbReference>
<dbReference type="InterPro" id="IPR035987">
    <property type="entry name" value="Ribosomal_uS8_sf"/>
</dbReference>
<evidence type="ECO:0000313" key="5">
    <source>
        <dbReference type="Proteomes" id="UP000095728"/>
    </source>
</evidence>
<comment type="similarity">
    <text evidence="1">Belongs to the universal ribosomal protein uS8 family.</text>
</comment>
<reference evidence="5" key="1">
    <citation type="journal article" date="2016" name="Genome Announc.">
        <title>Genome sequences of three species of Hanseniaspora isolated from spontaneous wine fermentations.</title>
        <authorList>
            <person name="Sternes P.R."/>
            <person name="Lee D."/>
            <person name="Kutyna D.R."/>
            <person name="Borneman A.R."/>
        </authorList>
    </citation>
    <scope>NUCLEOTIDE SEQUENCE [LARGE SCALE GENOMIC DNA]</scope>
    <source>
        <strain evidence="5">AWRI3579</strain>
    </source>
</reference>
<dbReference type="Gene3D" id="3.30.1370.30">
    <property type="match status" value="1"/>
</dbReference>
<dbReference type="OrthoDB" id="409928at2759"/>
<accession>A0A1E5RPN1</accession>
<dbReference type="FunFam" id="3.30.1370.30:FF:000006">
    <property type="entry name" value="40S ribosomal protein S8"/>
    <property type="match status" value="1"/>
</dbReference>
<dbReference type="AlphaFoldDB" id="A0A1E5RPN1"/>
<dbReference type="GO" id="GO:0006412">
    <property type="term" value="P:translation"/>
    <property type="evidence" value="ECO:0007669"/>
    <property type="project" value="InterPro"/>
</dbReference>
<comment type="caution">
    <text evidence="4">The sequence shown here is derived from an EMBL/GenBank/DDBJ whole genome shotgun (WGS) entry which is preliminary data.</text>
</comment>
<dbReference type="InParanoid" id="A0A1E5RPN1"/>
<proteinExistence type="inferred from homology"/>
<keyword evidence="2 4" id="KW-0689">Ribosomal protein</keyword>
<organism evidence="4 5">
    <name type="scientific">Hanseniaspora osmophila</name>
    <dbReference type="NCBI Taxonomy" id="56408"/>
    <lineage>
        <taxon>Eukaryota</taxon>
        <taxon>Fungi</taxon>
        <taxon>Dikarya</taxon>
        <taxon>Ascomycota</taxon>
        <taxon>Saccharomycotina</taxon>
        <taxon>Saccharomycetes</taxon>
        <taxon>Saccharomycodales</taxon>
        <taxon>Saccharomycodaceae</taxon>
        <taxon>Hanseniaspora</taxon>
    </lineage>
</organism>
<dbReference type="GO" id="GO:1990904">
    <property type="term" value="C:ribonucleoprotein complex"/>
    <property type="evidence" value="ECO:0007669"/>
    <property type="project" value="UniProtKB-KW"/>
</dbReference>
<evidence type="ECO:0000313" key="4">
    <source>
        <dbReference type="EMBL" id="OEJ88653.1"/>
    </source>
</evidence>
<dbReference type="Pfam" id="PF00410">
    <property type="entry name" value="Ribosomal_S8"/>
    <property type="match status" value="1"/>
</dbReference>
<dbReference type="Proteomes" id="UP000095728">
    <property type="component" value="Unassembled WGS sequence"/>
</dbReference>
<evidence type="ECO:0000256" key="2">
    <source>
        <dbReference type="ARBA" id="ARBA00022980"/>
    </source>
</evidence>
<sequence>MSLVNLGNMCCHLQNVTRVRSTLTSVPYSKMNLQISYNLYKHGFLTSLQRGSTKGPDLEFTEVTPDNISTRRLWVGLKYRSNQPVLSKISLISKPNLHIQLNHTDLLKVCKGLTVREIKPLQPGELILVQHKGIVMEINEAIAKKKDNCLVLLRAK</sequence>
<protein>
    <submittedName>
        <fullName evidence="4">37S ribosomal protein S8, mitochondrial</fullName>
    </submittedName>
</protein>
<evidence type="ECO:0000256" key="3">
    <source>
        <dbReference type="ARBA" id="ARBA00023274"/>
    </source>
</evidence>
<evidence type="ECO:0000256" key="1">
    <source>
        <dbReference type="ARBA" id="ARBA00006471"/>
    </source>
</evidence>
<keyword evidence="3" id="KW-0687">Ribonucleoprotein</keyword>
<dbReference type="STRING" id="56408.A0A1E5RPN1"/>
<dbReference type="EMBL" id="LPNM01000005">
    <property type="protein sequence ID" value="OEJ88653.1"/>
    <property type="molecule type" value="Genomic_DNA"/>
</dbReference>